<evidence type="ECO:0000256" key="2">
    <source>
        <dbReference type="ARBA" id="ARBA00022448"/>
    </source>
</evidence>
<keyword evidence="6 7" id="KW-0472">Membrane</keyword>
<evidence type="ECO:0000313" key="9">
    <source>
        <dbReference type="EMBL" id="MDN4525178.1"/>
    </source>
</evidence>
<dbReference type="RefSeq" id="WP_301166215.1">
    <property type="nucleotide sequence ID" value="NZ_JAUHTR010000005.1"/>
</dbReference>
<keyword evidence="4 7" id="KW-0812">Transmembrane</keyword>
<dbReference type="Pfam" id="PF00528">
    <property type="entry name" value="BPD_transp_1"/>
    <property type="match status" value="1"/>
</dbReference>
<name>A0ABT8HWL4_9BACL</name>
<comment type="caution">
    <text evidence="9">The sequence shown here is derived from an EMBL/GenBank/DDBJ whole genome shotgun (WGS) entry which is preliminary data.</text>
</comment>
<keyword evidence="10" id="KW-1185">Reference proteome</keyword>
<keyword evidence="3" id="KW-1003">Cell membrane</keyword>
<evidence type="ECO:0000256" key="1">
    <source>
        <dbReference type="ARBA" id="ARBA00004651"/>
    </source>
</evidence>
<evidence type="ECO:0000256" key="5">
    <source>
        <dbReference type="ARBA" id="ARBA00022989"/>
    </source>
</evidence>
<feature type="transmembrane region" description="Helical" evidence="7">
    <location>
        <begin position="104"/>
        <end position="126"/>
    </location>
</feature>
<dbReference type="InterPro" id="IPR000515">
    <property type="entry name" value="MetI-like"/>
</dbReference>
<dbReference type="Proteomes" id="UP001172721">
    <property type="component" value="Unassembled WGS sequence"/>
</dbReference>
<feature type="transmembrane region" description="Helical" evidence="7">
    <location>
        <begin position="73"/>
        <end position="92"/>
    </location>
</feature>
<keyword evidence="5 7" id="KW-1133">Transmembrane helix</keyword>
<sequence>MKRFLSKSLLPNAVLLAVALIMLIPMLQIVNVALKSNAEFLANPISIVKKPQWSNFIEAWTSAEMSIYFFNSFIYTFFVAAGVCIVATLAAYPIARKHVKGSNFLYMLFLSALFLPAGLVPLLFIMKYLNLMNTYHGFILMKIGGGLSVAVFIFTAFIKGIPKELDEAAAIDGCGYLRYVLTILLPLMKPAIMTVGMLSAIGTWNDFISPYVFLIDKELRPLTSGLYMFMGEYTVNWPILASGILIIAAPLLIAFIFLQKFIVSGITAGSIKG</sequence>
<comment type="subcellular location">
    <subcellularLocation>
        <location evidence="1 7">Cell membrane</location>
        <topology evidence="1 7">Multi-pass membrane protein</topology>
    </subcellularLocation>
</comment>
<accession>A0ABT8HWL4</accession>
<evidence type="ECO:0000256" key="4">
    <source>
        <dbReference type="ARBA" id="ARBA00022692"/>
    </source>
</evidence>
<feature type="transmembrane region" description="Helical" evidence="7">
    <location>
        <begin position="12"/>
        <end position="34"/>
    </location>
</feature>
<evidence type="ECO:0000256" key="3">
    <source>
        <dbReference type="ARBA" id="ARBA00022475"/>
    </source>
</evidence>
<dbReference type="SUPFAM" id="SSF161098">
    <property type="entry name" value="MetI-like"/>
    <property type="match status" value="1"/>
</dbReference>
<dbReference type="CDD" id="cd06261">
    <property type="entry name" value="TM_PBP2"/>
    <property type="match status" value="1"/>
</dbReference>
<dbReference type="EMBL" id="JAUHTR010000005">
    <property type="protein sequence ID" value="MDN4525178.1"/>
    <property type="molecule type" value="Genomic_DNA"/>
</dbReference>
<dbReference type="Gene3D" id="1.10.3720.10">
    <property type="entry name" value="MetI-like"/>
    <property type="match status" value="1"/>
</dbReference>
<dbReference type="PANTHER" id="PTHR43744">
    <property type="entry name" value="ABC TRANSPORTER PERMEASE PROTEIN MG189-RELATED-RELATED"/>
    <property type="match status" value="1"/>
</dbReference>
<protein>
    <submittedName>
        <fullName evidence="9">Carbohydrate ABC transporter permease</fullName>
    </submittedName>
</protein>
<feature type="domain" description="ABC transmembrane type-1" evidence="8">
    <location>
        <begin position="69"/>
        <end position="258"/>
    </location>
</feature>
<feature type="transmembrane region" description="Helical" evidence="7">
    <location>
        <begin position="138"/>
        <end position="158"/>
    </location>
</feature>
<organism evidence="9 10">
    <name type="scientific">Fictibacillus fluitans</name>
    <dbReference type="NCBI Taxonomy" id="3058422"/>
    <lineage>
        <taxon>Bacteria</taxon>
        <taxon>Bacillati</taxon>
        <taxon>Bacillota</taxon>
        <taxon>Bacilli</taxon>
        <taxon>Bacillales</taxon>
        <taxon>Fictibacillaceae</taxon>
        <taxon>Fictibacillus</taxon>
    </lineage>
</organism>
<dbReference type="InterPro" id="IPR035906">
    <property type="entry name" value="MetI-like_sf"/>
</dbReference>
<evidence type="ECO:0000259" key="8">
    <source>
        <dbReference type="PROSITE" id="PS50928"/>
    </source>
</evidence>
<evidence type="ECO:0000256" key="7">
    <source>
        <dbReference type="RuleBase" id="RU363032"/>
    </source>
</evidence>
<keyword evidence="2 7" id="KW-0813">Transport</keyword>
<feature type="transmembrane region" description="Helical" evidence="7">
    <location>
        <begin position="237"/>
        <end position="258"/>
    </location>
</feature>
<feature type="transmembrane region" description="Helical" evidence="7">
    <location>
        <begin position="179"/>
        <end position="204"/>
    </location>
</feature>
<gene>
    <name evidence="9" type="ORF">QYB97_11850</name>
</gene>
<evidence type="ECO:0000256" key="6">
    <source>
        <dbReference type="ARBA" id="ARBA00023136"/>
    </source>
</evidence>
<evidence type="ECO:0000313" key="10">
    <source>
        <dbReference type="Proteomes" id="UP001172721"/>
    </source>
</evidence>
<reference evidence="9" key="1">
    <citation type="submission" date="2023-07" db="EMBL/GenBank/DDBJ databases">
        <title>Fictibacillus sp. isolated from freshwater pond.</title>
        <authorList>
            <person name="Kirdat K."/>
            <person name="Bhat A."/>
            <person name="Mourya A."/>
            <person name="Yadav A."/>
        </authorList>
    </citation>
    <scope>NUCLEOTIDE SEQUENCE</scope>
    <source>
        <strain evidence="9">NE201</strain>
    </source>
</reference>
<comment type="similarity">
    <text evidence="7">Belongs to the binding-protein-dependent transport system permease family.</text>
</comment>
<dbReference type="PANTHER" id="PTHR43744:SF12">
    <property type="entry name" value="ABC TRANSPORTER PERMEASE PROTEIN MG189-RELATED"/>
    <property type="match status" value="1"/>
</dbReference>
<proteinExistence type="inferred from homology"/>
<dbReference type="PROSITE" id="PS50928">
    <property type="entry name" value="ABC_TM1"/>
    <property type="match status" value="1"/>
</dbReference>